<feature type="non-terminal residue" evidence="1">
    <location>
        <position position="46"/>
    </location>
</feature>
<dbReference type="EMBL" id="CYRY02013037">
    <property type="protein sequence ID" value="VCW83870.1"/>
    <property type="molecule type" value="Genomic_DNA"/>
</dbReference>
<keyword evidence="2" id="KW-1185">Reference proteome</keyword>
<dbReference type="AlphaFoldDB" id="A0A9X9LRH1"/>
<name>A0A9X9LRH1_GULGU</name>
<proteinExistence type="predicted"/>
<accession>A0A9X9LRH1</accession>
<gene>
    <name evidence="1" type="ORF">BN2614_LOCUS1</name>
</gene>
<organism evidence="1 2">
    <name type="scientific">Gulo gulo</name>
    <name type="common">Wolverine</name>
    <name type="synonym">Gluton</name>
    <dbReference type="NCBI Taxonomy" id="48420"/>
    <lineage>
        <taxon>Eukaryota</taxon>
        <taxon>Metazoa</taxon>
        <taxon>Chordata</taxon>
        <taxon>Craniata</taxon>
        <taxon>Vertebrata</taxon>
        <taxon>Euteleostomi</taxon>
        <taxon>Mammalia</taxon>
        <taxon>Eutheria</taxon>
        <taxon>Laurasiatheria</taxon>
        <taxon>Carnivora</taxon>
        <taxon>Caniformia</taxon>
        <taxon>Musteloidea</taxon>
        <taxon>Mustelidae</taxon>
        <taxon>Guloninae</taxon>
        <taxon>Gulo</taxon>
    </lineage>
</organism>
<comment type="caution">
    <text evidence="1">The sequence shown here is derived from an EMBL/GenBank/DDBJ whole genome shotgun (WGS) entry which is preliminary data.</text>
</comment>
<protein>
    <submittedName>
        <fullName evidence="1">Uncharacterized protein</fullName>
    </submittedName>
</protein>
<sequence length="46" mass="4649">MLGPVPHHAEPAQGCLGLTLPSRLGGLGKTTQVTAECHGVSGARRS</sequence>
<dbReference type="Proteomes" id="UP000269945">
    <property type="component" value="Unassembled WGS sequence"/>
</dbReference>
<evidence type="ECO:0000313" key="2">
    <source>
        <dbReference type="Proteomes" id="UP000269945"/>
    </source>
</evidence>
<evidence type="ECO:0000313" key="1">
    <source>
        <dbReference type="EMBL" id="VCW83870.1"/>
    </source>
</evidence>
<reference evidence="1 2" key="1">
    <citation type="submission" date="2018-10" db="EMBL/GenBank/DDBJ databases">
        <authorList>
            <person name="Ekblom R."/>
            <person name="Jareborg N."/>
        </authorList>
    </citation>
    <scope>NUCLEOTIDE SEQUENCE [LARGE SCALE GENOMIC DNA]</scope>
    <source>
        <tissue evidence="1">Muscle</tissue>
    </source>
</reference>